<dbReference type="GO" id="GO:0005776">
    <property type="term" value="C:autophagosome"/>
    <property type="evidence" value="ECO:0007669"/>
    <property type="project" value="TreeGrafter"/>
</dbReference>
<dbReference type="GO" id="GO:0016020">
    <property type="term" value="C:membrane"/>
    <property type="evidence" value="ECO:0007669"/>
    <property type="project" value="TreeGrafter"/>
</dbReference>
<proteinExistence type="predicted"/>
<dbReference type="CDD" id="cd14014">
    <property type="entry name" value="STKc_PknB_like"/>
    <property type="match status" value="1"/>
</dbReference>
<keyword evidence="2 5" id="KW-0547">Nucleotide-binding</keyword>
<accession>A0A545TH89</accession>
<dbReference type="GO" id="GO:0005829">
    <property type="term" value="C:cytosol"/>
    <property type="evidence" value="ECO:0007669"/>
    <property type="project" value="TreeGrafter"/>
</dbReference>
<feature type="coiled-coil region" evidence="6">
    <location>
        <begin position="494"/>
        <end position="532"/>
    </location>
</feature>
<gene>
    <name evidence="9" type="ORF">FLL45_00685</name>
</gene>
<feature type="region of interest" description="Disordered" evidence="7">
    <location>
        <begin position="1"/>
        <end position="41"/>
    </location>
</feature>
<name>A0A545TH89_9GAMM</name>
<dbReference type="RefSeq" id="WP_142887871.1">
    <property type="nucleotide sequence ID" value="NZ_VIKR01000001.1"/>
</dbReference>
<dbReference type="PANTHER" id="PTHR24348:SF22">
    <property type="entry name" value="NON-SPECIFIC SERINE_THREONINE PROTEIN KINASE"/>
    <property type="match status" value="1"/>
</dbReference>
<evidence type="ECO:0000256" key="6">
    <source>
        <dbReference type="SAM" id="Coils"/>
    </source>
</evidence>
<dbReference type="GO" id="GO:0004674">
    <property type="term" value="F:protein serine/threonine kinase activity"/>
    <property type="evidence" value="ECO:0007669"/>
    <property type="project" value="UniProtKB-KW"/>
</dbReference>
<evidence type="ECO:0000256" key="5">
    <source>
        <dbReference type="PROSITE-ProRule" id="PRU10141"/>
    </source>
</evidence>
<protein>
    <submittedName>
        <fullName evidence="9">Serine/threonine protein kinase</fullName>
    </submittedName>
</protein>
<keyword evidence="6" id="KW-0175">Coiled coil</keyword>
<feature type="domain" description="Protein kinase" evidence="8">
    <location>
        <begin position="107"/>
        <end position="377"/>
    </location>
</feature>
<dbReference type="Gene3D" id="1.10.510.10">
    <property type="entry name" value="Transferase(Phosphotransferase) domain 1"/>
    <property type="match status" value="1"/>
</dbReference>
<dbReference type="InterPro" id="IPR017441">
    <property type="entry name" value="Protein_kinase_ATP_BS"/>
</dbReference>
<dbReference type="PROSITE" id="PS50011">
    <property type="entry name" value="PROTEIN_KINASE_DOM"/>
    <property type="match status" value="1"/>
</dbReference>
<reference evidence="9 10" key="1">
    <citation type="submission" date="2019-06" db="EMBL/GenBank/DDBJ databases">
        <title>Draft genome of Aliikangiella marina GYP-15.</title>
        <authorList>
            <person name="Wang G."/>
        </authorList>
    </citation>
    <scope>NUCLEOTIDE SEQUENCE [LARGE SCALE GENOMIC DNA]</scope>
    <source>
        <strain evidence="9 10">GYP-15</strain>
    </source>
</reference>
<evidence type="ECO:0000256" key="1">
    <source>
        <dbReference type="ARBA" id="ARBA00022679"/>
    </source>
</evidence>
<dbReference type="PROSITE" id="PS00108">
    <property type="entry name" value="PROTEIN_KINASE_ST"/>
    <property type="match status" value="1"/>
</dbReference>
<sequence length="633" mass="71056">MSNNNNKSSHPESEQYKSKSETLEETEITDSTEEALPAEDATVIAPEVGARRSARTNTENTSQKNYNELTRINLIFQDQHSEHGFRRAQNDVNEALSKKEILLNKRFVLDSVLGSGGMGTVYKAKDLRKVEAHDANPYVAVKVLNSDFKQHPNAFISLQREASRSHLLSHPNIVTVHDFDRDGNTIYMTMELLKGEALDSYLYRNRDKTINKEMALKIVGQFCRALQYAHQKGIVHCDLKPANIFISDNGVKVLDFGIARLASESKLTDQFDAGSLGAMTPAYASLEMMQQKKPEASDDVYAAAIITYKLLTGRHPYNEQPAVAALGLKMQPERIDGLTKRQWKALLKGLALKREERTQTIQEFYQELTEPVKFPVFRVASALLLGVVGWFVYKNYFVPDELAVFVETTKNNAQQCYQAKDYVCAITSANAILKVAPDDDEAKSVLANAERDLKLTEINELLMAANNCFLSNDYSCVETTLEQVLLLDSNNQSALALQQKMEAEKLAEAEAREQESKQLAELLSKANDCLERTDYQCAIEFASEVLVIKHDEAQAEAIIRNANYAEQKQRENFLKAEKILKDGQTCFEKLNYSCAIAKSESALEFVPGHRRALRLKSAAERAIADAKKNITIE</sequence>
<keyword evidence="10" id="KW-1185">Reference proteome</keyword>
<keyword evidence="1" id="KW-0808">Transferase</keyword>
<feature type="compositionally biased region" description="Basic and acidic residues" evidence="7">
    <location>
        <begin position="9"/>
        <end position="22"/>
    </location>
</feature>
<dbReference type="Pfam" id="PF00069">
    <property type="entry name" value="Pkinase"/>
    <property type="match status" value="1"/>
</dbReference>
<feature type="binding site" evidence="5">
    <location>
        <position position="142"/>
    </location>
    <ligand>
        <name>ATP</name>
        <dbReference type="ChEBI" id="CHEBI:30616"/>
    </ligand>
</feature>
<dbReference type="SMART" id="SM00220">
    <property type="entry name" value="S_TKc"/>
    <property type="match status" value="1"/>
</dbReference>
<dbReference type="InterPro" id="IPR011009">
    <property type="entry name" value="Kinase-like_dom_sf"/>
</dbReference>
<dbReference type="InterPro" id="IPR008271">
    <property type="entry name" value="Ser/Thr_kinase_AS"/>
</dbReference>
<evidence type="ECO:0000313" key="10">
    <source>
        <dbReference type="Proteomes" id="UP000317839"/>
    </source>
</evidence>
<dbReference type="Proteomes" id="UP000317839">
    <property type="component" value="Unassembled WGS sequence"/>
</dbReference>
<evidence type="ECO:0000256" key="4">
    <source>
        <dbReference type="ARBA" id="ARBA00022840"/>
    </source>
</evidence>
<dbReference type="GO" id="GO:0005524">
    <property type="term" value="F:ATP binding"/>
    <property type="evidence" value="ECO:0007669"/>
    <property type="project" value="UniProtKB-UniRule"/>
</dbReference>
<dbReference type="GO" id="GO:0000407">
    <property type="term" value="C:phagophore assembly site"/>
    <property type="evidence" value="ECO:0007669"/>
    <property type="project" value="TreeGrafter"/>
</dbReference>
<evidence type="ECO:0000256" key="3">
    <source>
        <dbReference type="ARBA" id="ARBA00022777"/>
    </source>
</evidence>
<evidence type="ECO:0000313" key="9">
    <source>
        <dbReference type="EMBL" id="TQV76511.1"/>
    </source>
</evidence>
<keyword evidence="9" id="KW-0723">Serine/threonine-protein kinase</keyword>
<dbReference type="OrthoDB" id="9801841at2"/>
<dbReference type="InterPro" id="IPR000719">
    <property type="entry name" value="Prot_kinase_dom"/>
</dbReference>
<evidence type="ECO:0000256" key="7">
    <source>
        <dbReference type="SAM" id="MobiDB-lite"/>
    </source>
</evidence>
<keyword evidence="4 5" id="KW-0067">ATP-binding</keyword>
<organism evidence="9 10">
    <name type="scientific">Aliikangiella marina</name>
    <dbReference type="NCBI Taxonomy" id="1712262"/>
    <lineage>
        <taxon>Bacteria</taxon>
        <taxon>Pseudomonadati</taxon>
        <taxon>Pseudomonadota</taxon>
        <taxon>Gammaproteobacteria</taxon>
        <taxon>Oceanospirillales</taxon>
        <taxon>Pleioneaceae</taxon>
        <taxon>Aliikangiella</taxon>
    </lineage>
</organism>
<dbReference type="InterPro" id="IPR045269">
    <property type="entry name" value="Atg1-like"/>
</dbReference>
<dbReference type="EMBL" id="VIKR01000001">
    <property type="protein sequence ID" value="TQV76511.1"/>
    <property type="molecule type" value="Genomic_DNA"/>
</dbReference>
<dbReference type="Gene3D" id="3.30.200.20">
    <property type="entry name" value="Phosphorylase Kinase, domain 1"/>
    <property type="match status" value="1"/>
</dbReference>
<comment type="caution">
    <text evidence="9">The sequence shown here is derived from an EMBL/GenBank/DDBJ whole genome shotgun (WGS) entry which is preliminary data.</text>
</comment>
<dbReference type="SUPFAM" id="SSF56112">
    <property type="entry name" value="Protein kinase-like (PK-like)"/>
    <property type="match status" value="1"/>
</dbReference>
<evidence type="ECO:0000256" key="2">
    <source>
        <dbReference type="ARBA" id="ARBA00022741"/>
    </source>
</evidence>
<dbReference type="PROSITE" id="PS00107">
    <property type="entry name" value="PROTEIN_KINASE_ATP"/>
    <property type="match status" value="1"/>
</dbReference>
<evidence type="ECO:0000259" key="8">
    <source>
        <dbReference type="PROSITE" id="PS50011"/>
    </source>
</evidence>
<dbReference type="AlphaFoldDB" id="A0A545TH89"/>
<keyword evidence="3 9" id="KW-0418">Kinase</keyword>
<dbReference type="PANTHER" id="PTHR24348">
    <property type="entry name" value="SERINE/THREONINE-PROTEIN KINASE UNC-51-RELATED"/>
    <property type="match status" value="1"/>
</dbReference>
<feature type="compositionally biased region" description="Acidic residues" evidence="7">
    <location>
        <begin position="23"/>
        <end position="37"/>
    </location>
</feature>